<feature type="transmembrane region" description="Helical" evidence="1">
    <location>
        <begin position="201"/>
        <end position="221"/>
    </location>
</feature>
<dbReference type="PATRIC" id="fig|1235802.3.peg.2877"/>
<dbReference type="AlphaFoldDB" id="N2AMK9"/>
<feature type="transmembrane region" description="Helical" evidence="1">
    <location>
        <begin position="256"/>
        <end position="287"/>
    </location>
</feature>
<evidence type="ECO:0000313" key="3">
    <source>
        <dbReference type="Proteomes" id="UP000012589"/>
    </source>
</evidence>
<proteinExistence type="predicted"/>
<protein>
    <recommendedName>
        <fullName evidence="4">Glycosyltransferase RgtA/B/C/D-like domain-containing protein</fullName>
    </recommendedName>
</protein>
<feature type="transmembrane region" description="Helical" evidence="1">
    <location>
        <begin position="52"/>
        <end position="72"/>
    </location>
</feature>
<dbReference type="Proteomes" id="UP000012589">
    <property type="component" value="Unassembled WGS sequence"/>
</dbReference>
<dbReference type="Pfam" id="PF19484">
    <property type="entry name" value="DUF6020"/>
    <property type="match status" value="1"/>
</dbReference>
<feature type="transmembrane region" description="Helical" evidence="1">
    <location>
        <begin position="12"/>
        <end position="32"/>
    </location>
</feature>
<name>N2AMK9_9FIRM</name>
<feature type="transmembrane region" description="Helical" evidence="1">
    <location>
        <begin position="510"/>
        <end position="529"/>
    </location>
</feature>
<feature type="transmembrane region" description="Helical" evidence="1">
    <location>
        <begin position="168"/>
        <end position="194"/>
    </location>
</feature>
<organism evidence="2 3">
    <name type="scientific">Eubacterium plexicaudatum ASF492</name>
    <dbReference type="NCBI Taxonomy" id="1235802"/>
    <lineage>
        <taxon>Bacteria</taxon>
        <taxon>Bacillati</taxon>
        <taxon>Bacillota</taxon>
        <taxon>Clostridia</taxon>
        <taxon>Eubacteriales</taxon>
        <taxon>Eubacteriaceae</taxon>
        <taxon>Eubacterium</taxon>
    </lineage>
</organism>
<feature type="transmembrane region" description="Helical" evidence="1">
    <location>
        <begin position="227"/>
        <end position="244"/>
    </location>
</feature>
<keyword evidence="3" id="KW-1185">Reference proteome</keyword>
<dbReference type="EMBL" id="AQFT01000087">
    <property type="protein sequence ID" value="EMZ25709.1"/>
    <property type="molecule type" value="Genomic_DNA"/>
</dbReference>
<dbReference type="STRING" id="1235802.C823_02725"/>
<keyword evidence="1" id="KW-1133">Transmembrane helix</keyword>
<evidence type="ECO:0000313" key="2">
    <source>
        <dbReference type="EMBL" id="EMZ25709.1"/>
    </source>
</evidence>
<dbReference type="HOGENOM" id="CLU_472309_0_0_9"/>
<dbReference type="InterPro" id="IPR046062">
    <property type="entry name" value="DUF6020"/>
</dbReference>
<evidence type="ECO:0008006" key="4">
    <source>
        <dbReference type="Google" id="ProtNLM"/>
    </source>
</evidence>
<feature type="transmembrane region" description="Helical" evidence="1">
    <location>
        <begin position="535"/>
        <end position="555"/>
    </location>
</feature>
<keyword evidence="1" id="KW-0812">Transmembrane</keyword>
<keyword evidence="1" id="KW-0472">Membrane</keyword>
<dbReference type="eggNOG" id="ENOG502Z972">
    <property type="taxonomic scope" value="Bacteria"/>
</dbReference>
<reference evidence="2 3" key="1">
    <citation type="journal article" date="2014" name="Genome Announc.">
        <title>Draft genome sequences of the altered schaedler flora, a defined bacterial community from gnotobiotic mice.</title>
        <authorList>
            <person name="Wannemuehler M.J."/>
            <person name="Overstreet A.M."/>
            <person name="Ward D.V."/>
            <person name="Phillips G.J."/>
        </authorList>
    </citation>
    <scope>NUCLEOTIDE SEQUENCE [LARGE SCALE GENOMIC DNA]</scope>
    <source>
        <strain evidence="2 3">ASF492</strain>
    </source>
</reference>
<accession>N2AMK9</accession>
<feature type="transmembrane region" description="Helical" evidence="1">
    <location>
        <begin position="103"/>
        <end position="123"/>
    </location>
</feature>
<gene>
    <name evidence="2" type="ORF">C823_02725</name>
</gene>
<sequence length="577" mass="65771">MTENRMKSRIWLLICVLVTAVFLVMTVKVYPVAIDKHNFLNYSLTFDIKQDWNIWIAGILTAGLAVVLLFRYMTKTSVTKRSEIRMSESENEAADERSVQKKIFRFSFLCNAIVWGCVLLLLFPGTGMNDTVFCMKSPINSAQIQPLIFEAAVYWGMRLFGMLTGSSVAAHALLVWIQMMFCAWAAAYAVAWLYRKKIKASICYAVAAAFALSPVMADYAVTLIKDTVFGFLLLLLLLQSYDLICEKQERMTNRQALKLAVLMVFTTLLRNNGIVINVVLLLVLFFIKKADRRKLTAALLAVVVCTKLNGAIVSHYHPQDHSFREATGVLTQQMAAVIARDGTMSEEEEAFLNSVLPLERWKEWYLFDFVDRIKFHPEFDLTFLNAHKAEYIRTWHSLLKKNFKIYVDAYLFHTYQLWNVAGFDRACLDYTQSVFVRLNNNETDDSVSGQYLQSIGLANHSVFPQMFVNALTDTFVRACELNLLLNPGCMICILLLCIFFLLAARRMAELVFLVPQLCFWLIFMAATPAGGPFRYSFYLLVCLPFGILLTWKAVYGSQAAAAVFSPERRRKEGEMRG</sequence>
<dbReference type="OrthoDB" id="3035992at2"/>
<comment type="caution">
    <text evidence="2">The sequence shown here is derived from an EMBL/GenBank/DDBJ whole genome shotgun (WGS) entry which is preliminary data.</text>
</comment>
<feature type="transmembrane region" description="Helical" evidence="1">
    <location>
        <begin position="483"/>
        <end position="503"/>
    </location>
</feature>
<evidence type="ECO:0000256" key="1">
    <source>
        <dbReference type="SAM" id="Phobius"/>
    </source>
</evidence>